<evidence type="ECO:0000259" key="4">
    <source>
        <dbReference type="PROSITE" id="PS50109"/>
    </source>
</evidence>
<dbReference type="InterPro" id="IPR005467">
    <property type="entry name" value="His_kinase_dom"/>
</dbReference>
<dbReference type="PROSITE" id="PS50109">
    <property type="entry name" value="HIS_KIN"/>
    <property type="match status" value="1"/>
</dbReference>
<dbReference type="Proteomes" id="UP000199568">
    <property type="component" value="Unassembled WGS sequence"/>
</dbReference>
<dbReference type="InterPro" id="IPR036890">
    <property type="entry name" value="HATPase_C_sf"/>
</dbReference>
<dbReference type="SUPFAM" id="SSF55785">
    <property type="entry name" value="PYP-like sensor domain (PAS domain)"/>
    <property type="match status" value="1"/>
</dbReference>
<dbReference type="SUPFAM" id="SSF55874">
    <property type="entry name" value="ATPase domain of HSP90 chaperone/DNA topoisomerase II/histidine kinase"/>
    <property type="match status" value="1"/>
</dbReference>
<keyword evidence="1 5" id="KW-0808">Transferase</keyword>
<evidence type="ECO:0000313" key="6">
    <source>
        <dbReference type="Proteomes" id="UP000199568"/>
    </source>
</evidence>
<dbReference type="OrthoDB" id="9809348at2"/>
<dbReference type="GO" id="GO:0016020">
    <property type="term" value="C:membrane"/>
    <property type="evidence" value="ECO:0007669"/>
    <property type="project" value="InterPro"/>
</dbReference>
<evidence type="ECO:0000256" key="3">
    <source>
        <dbReference type="SAM" id="Phobius"/>
    </source>
</evidence>
<dbReference type="InterPro" id="IPR003594">
    <property type="entry name" value="HATPase_dom"/>
</dbReference>
<dbReference type="Gene3D" id="3.30.565.10">
    <property type="entry name" value="Histidine kinase-like ATPase, C-terminal domain"/>
    <property type="match status" value="1"/>
</dbReference>
<feature type="domain" description="Histidine kinase" evidence="4">
    <location>
        <begin position="459"/>
        <end position="558"/>
    </location>
</feature>
<dbReference type="InterPro" id="IPR031621">
    <property type="entry name" value="HisKA_7TM"/>
</dbReference>
<proteinExistence type="predicted"/>
<dbReference type="GO" id="GO:0000155">
    <property type="term" value="F:phosphorelay sensor kinase activity"/>
    <property type="evidence" value="ECO:0007669"/>
    <property type="project" value="InterPro"/>
</dbReference>
<dbReference type="PANTHER" id="PTHR34220">
    <property type="entry name" value="SENSOR HISTIDINE KINASE YPDA"/>
    <property type="match status" value="1"/>
</dbReference>
<dbReference type="Pfam" id="PF16927">
    <property type="entry name" value="HisKA_7TM"/>
    <property type="match status" value="1"/>
</dbReference>
<keyword evidence="6" id="KW-1185">Reference proteome</keyword>
<dbReference type="EMBL" id="FOHU01000008">
    <property type="protein sequence ID" value="SET34582.1"/>
    <property type="molecule type" value="Genomic_DNA"/>
</dbReference>
<feature type="transmembrane region" description="Helical" evidence="3">
    <location>
        <begin position="146"/>
        <end position="166"/>
    </location>
</feature>
<evidence type="ECO:0000313" key="5">
    <source>
        <dbReference type="EMBL" id="SET34582.1"/>
    </source>
</evidence>
<feature type="transmembrane region" description="Helical" evidence="3">
    <location>
        <begin position="6"/>
        <end position="27"/>
    </location>
</feature>
<gene>
    <name evidence="5" type="ORF">SAMN05660297_02123</name>
</gene>
<evidence type="ECO:0000256" key="2">
    <source>
        <dbReference type="ARBA" id="ARBA00023012"/>
    </source>
</evidence>
<evidence type="ECO:0000256" key="1">
    <source>
        <dbReference type="ARBA" id="ARBA00022777"/>
    </source>
</evidence>
<protein>
    <submittedName>
        <fullName evidence="5">Two-component system, LytT family, sensor kinase</fullName>
    </submittedName>
</protein>
<keyword evidence="3" id="KW-1133">Transmembrane helix</keyword>
<accession>A0A1I0DQA4</accession>
<dbReference type="RefSeq" id="WP_090443467.1">
    <property type="nucleotide sequence ID" value="NZ_FOHU01000008.1"/>
</dbReference>
<keyword evidence="2" id="KW-0902">Two-component regulatory system</keyword>
<dbReference type="AlphaFoldDB" id="A0A1I0DQA4"/>
<dbReference type="InterPro" id="IPR050640">
    <property type="entry name" value="Bact_2-comp_sensor_kinase"/>
</dbReference>
<dbReference type="PANTHER" id="PTHR34220:SF7">
    <property type="entry name" value="SENSOR HISTIDINE KINASE YPDA"/>
    <property type="match status" value="1"/>
</dbReference>
<feature type="transmembrane region" description="Helical" evidence="3">
    <location>
        <begin position="178"/>
        <end position="196"/>
    </location>
</feature>
<feature type="transmembrane region" description="Helical" evidence="3">
    <location>
        <begin position="34"/>
        <end position="54"/>
    </location>
</feature>
<dbReference type="InterPro" id="IPR035965">
    <property type="entry name" value="PAS-like_dom_sf"/>
</dbReference>
<dbReference type="STRING" id="426128.SAMN05660297_02123"/>
<keyword evidence="3" id="KW-0472">Membrane</keyword>
<name>A0A1I0DQA4_9FIRM</name>
<dbReference type="Pfam" id="PF02518">
    <property type="entry name" value="HATPase_c"/>
    <property type="match status" value="1"/>
</dbReference>
<feature type="transmembrane region" description="Helical" evidence="3">
    <location>
        <begin position="66"/>
        <end position="87"/>
    </location>
</feature>
<feature type="transmembrane region" description="Helical" evidence="3">
    <location>
        <begin position="208"/>
        <end position="227"/>
    </location>
</feature>
<dbReference type="Gene3D" id="3.30.450.20">
    <property type="entry name" value="PAS domain"/>
    <property type="match status" value="1"/>
</dbReference>
<sequence>MNMVQLTFTLVLLGTIFCAIALILYAYKRRGMPGANYFIMLLMAAIVYSGAYIGEINANDFSTAMFWFHLQHIPIPIQHYLWMVMSLEYARVSKKHLKIAKYAGLYHPILYMLIYYTNHLHHLYISSYSFESNGYFSVIISTKEPLFFLLVASGTSLGIISMFFYIRGLLRTSKFHRYGYFIMIIASIFPWITVYLNATNNSYLGIDYFPVVSVLSGFLYVFGIFYFRIFNTIPIATETVFKQSREGIILIDLRDHIIDVNDAVTKLYPVLKAPSYDYTFTSFLESHPELKGISEENPITEFKLPQNGEERYYSAQITKISGEDSLEIGKILTITDITLFVENQKTLEYIASTAIDKAETSEISFLQAQINPHFLNNTLSVIGAMIKRDPDGARELIGNLGEYLTNSCYFDHTNPMVLLEDELEAVNTYVAIEKTRFGDRLNFHIVCKDTPKVHIPRLILQPLVENSIRHGILRKAEGGNVWLTISQDDRKISFEIKDDGVGIPRDKLQGLTKEEKEDQGIGIYNIHRRLLKHYGEGLKIESKEAAGTSVIFSIPYQSPTLTG</sequence>
<feature type="transmembrane region" description="Helical" evidence="3">
    <location>
        <begin position="99"/>
        <end position="117"/>
    </location>
</feature>
<keyword evidence="1 5" id="KW-0418">Kinase</keyword>
<reference evidence="5 6" key="1">
    <citation type="submission" date="2016-10" db="EMBL/GenBank/DDBJ databases">
        <authorList>
            <person name="de Groot N.N."/>
        </authorList>
    </citation>
    <scope>NUCLEOTIDE SEQUENCE [LARGE SCALE GENOMIC DNA]</scope>
    <source>
        <strain evidence="5 6">DSM 18979</strain>
    </source>
</reference>
<dbReference type="InterPro" id="IPR010559">
    <property type="entry name" value="Sig_transdc_His_kin_internal"/>
</dbReference>
<dbReference type="SMART" id="SM00387">
    <property type="entry name" value="HATPase_c"/>
    <property type="match status" value="1"/>
</dbReference>
<keyword evidence="3" id="KW-0812">Transmembrane</keyword>
<dbReference type="Pfam" id="PF06580">
    <property type="entry name" value="His_kinase"/>
    <property type="match status" value="1"/>
</dbReference>
<organism evidence="5 6">
    <name type="scientific">Natronincola peptidivorans</name>
    <dbReference type="NCBI Taxonomy" id="426128"/>
    <lineage>
        <taxon>Bacteria</taxon>
        <taxon>Bacillati</taxon>
        <taxon>Bacillota</taxon>
        <taxon>Clostridia</taxon>
        <taxon>Peptostreptococcales</taxon>
        <taxon>Natronincolaceae</taxon>
        <taxon>Natronincola</taxon>
    </lineage>
</organism>